<protein>
    <recommendedName>
        <fullName evidence="6">Aromatic amino acid aminotransferase</fullName>
        <shortName evidence="6">ArAT</shortName>
        <ecNumber evidence="6">2.6.1.57</ecNumber>
    </recommendedName>
</protein>
<evidence type="ECO:0000259" key="8">
    <source>
        <dbReference type="Pfam" id="PF00155"/>
    </source>
</evidence>
<organism evidence="9 10">
    <name type="scientific">Leucobacter muris</name>
    <dbReference type="NCBI Taxonomy" id="1935379"/>
    <lineage>
        <taxon>Bacteria</taxon>
        <taxon>Bacillati</taxon>
        <taxon>Actinomycetota</taxon>
        <taxon>Actinomycetes</taxon>
        <taxon>Micrococcales</taxon>
        <taxon>Microbacteriaceae</taxon>
        <taxon>Leucobacter</taxon>
    </lineage>
</organism>
<feature type="compositionally biased region" description="Polar residues" evidence="7">
    <location>
        <begin position="1"/>
        <end position="19"/>
    </location>
</feature>
<gene>
    <name evidence="9" type="primary">hisC</name>
    <name evidence="6" type="synonym">pat</name>
    <name evidence="9" type="ORF">Leucomu_00630</name>
</gene>
<accession>A0ABX5QC59</accession>
<proteinExistence type="inferred from homology"/>
<feature type="domain" description="Aminotransferase class I/classII large" evidence="8">
    <location>
        <begin position="66"/>
        <end position="386"/>
    </location>
</feature>
<dbReference type="InterPro" id="IPR005861">
    <property type="entry name" value="HisP_aminotrans"/>
</dbReference>
<evidence type="ECO:0000256" key="6">
    <source>
        <dbReference type="HAMAP-Rule" id="MF_01513"/>
    </source>
</evidence>
<comment type="similarity">
    <text evidence="6">Belongs to the class-II pyridoxal-phosphate-dependent aminotransferase family.</text>
</comment>
<sequence length="402" mass="42767">MAAEQPPTNERASKMTFQPPQHPGDTGSEAVPAVVPADHRFRPGLERIAAYRPGKPAPLGPDGRSFKLSSNENPYPPLASVTRGLAEALPESLARYPSIAAPEVTAALAARFEVEPENIVLGAGSVEVAGQLIHALTAPGDEVVFAWRSFEAYPILTRVAGAVPVEVPLDADERHDLPAMAAAVTERTGVIFVCNPNNPTGTVVTRAELESFMAAVPERVLVVIDEAYVHFDRDPDSPSGIEFFRRYPNVVVLHTFSKAYGLAGLRIGYAIARPAVADALRKVALPFGVSRLAQEAAVLSLEAEAELDERIDELVRERARLFDGLLAAGLAPVPSQANFVWLPAGEESARIAEALERHGISARRFAGEGVRVTVGLPEENDAVLAAAAAAELVAAETFAMAD</sequence>
<dbReference type="GO" id="GO:0004400">
    <property type="term" value="F:histidinol-phosphate transaminase activity"/>
    <property type="evidence" value="ECO:0007669"/>
    <property type="project" value="UniProtKB-EC"/>
</dbReference>
<dbReference type="InterPro" id="IPR024892">
    <property type="entry name" value="ArAT"/>
</dbReference>
<evidence type="ECO:0000256" key="1">
    <source>
        <dbReference type="ARBA" id="ARBA00001933"/>
    </source>
</evidence>
<dbReference type="Gene3D" id="3.40.640.10">
    <property type="entry name" value="Type I PLP-dependent aspartate aminotransferase-like (Major domain)"/>
    <property type="match status" value="1"/>
</dbReference>
<keyword evidence="10" id="KW-1185">Reference proteome</keyword>
<keyword evidence="5 6" id="KW-0663">Pyridoxal phosphate</keyword>
<feature type="region of interest" description="Disordered" evidence="7">
    <location>
        <begin position="1"/>
        <end position="31"/>
    </location>
</feature>
<feature type="modified residue" description="N6-(pyridoxal phosphate)lysine" evidence="6">
    <location>
        <position position="258"/>
    </location>
</feature>
<reference evidence="9 10" key="1">
    <citation type="submission" date="2019-01" db="EMBL/GenBank/DDBJ databases">
        <title>Leucobacter muris sp. nov. isolated from the nose of a laboratory mouse.</title>
        <authorList>
            <person name="Benga L."/>
            <person name="Sproeer C."/>
            <person name="Schumann P."/>
            <person name="Verbarg S."/>
            <person name="Bunk B."/>
            <person name="Engelhardt E."/>
            <person name="Benten P.M."/>
            <person name="Sager M."/>
        </authorList>
    </citation>
    <scope>NUCLEOTIDE SEQUENCE [LARGE SCALE GENOMIC DNA]</scope>
    <source>
        <strain evidence="9 10">DSM 101948</strain>
    </source>
</reference>
<evidence type="ECO:0000313" key="10">
    <source>
        <dbReference type="Proteomes" id="UP000285768"/>
    </source>
</evidence>
<dbReference type="Proteomes" id="UP000285768">
    <property type="component" value="Chromosome"/>
</dbReference>
<dbReference type="InterPro" id="IPR015424">
    <property type="entry name" value="PyrdxlP-dep_Trfase"/>
</dbReference>
<dbReference type="InterPro" id="IPR001917">
    <property type="entry name" value="Aminotrans_II_pyridoxalP_BS"/>
</dbReference>
<dbReference type="InterPro" id="IPR015421">
    <property type="entry name" value="PyrdxlP-dep_Trfase_major"/>
</dbReference>
<comment type="function">
    <text evidence="6">Aminotransferase that catalyzes the conversion of aromatic amino acids and 2-oxoglutarate into corresponding aromatic oxo acids and L-glutamate.</text>
</comment>
<evidence type="ECO:0000256" key="7">
    <source>
        <dbReference type="SAM" id="MobiDB-lite"/>
    </source>
</evidence>
<dbReference type="EC" id="2.6.1.57" evidence="6"/>
<dbReference type="PANTHER" id="PTHR43643:SF3">
    <property type="entry name" value="HISTIDINOL-PHOSPHATE AMINOTRANSFERASE"/>
    <property type="match status" value="1"/>
</dbReference>
<dbReference type="PROSITE" id="PS00599">
    <property type="entry name" value="AA_TRANSFER_CLASS_2"/>
    <property type="match status" value="1"/>
</dbReference>
<dbReference type="InterPro" id="IPR004839">
    <property type="entry name" value="Aminotransferase_I/II_large"/>
</dbReference>
<dbReference type="NCBIfam" id="NF002878">
    <property type="entry name" value="PRK03321.1"/>
    <property type="match status" value="1"/>
</dbReference>
<evidence type="ECO:0000313" key="9">
    <source>
        <dbReference type="EMBL" id="QAB16640.1"/>
    </source>
</evidence>
<name>A0ABX5QC59_9MICO</name>
<dbReference type="SUPFAM" id="SSF53383">
    <property type="entry name" value="PLP-dependent transferases"/>
    <property type="match status" value="1"/>
</dbReference>
<keyword evidence="3 6" id="KW-0032">Aminotransferase</keyword>
<comment type="cofactor">
    <cofactor evidence="1 6">
        <name>pyridoxal 5'-phosphate</name>
        <dbReference type="ChEBI" id="CHEBI:597326"/>
    </cofactor>
</comment>
<dbReference type="PANTHER" id="PTHR43643">
    <property type="entry name" value="HISTIDINOL-PHOSPHATE AMINOTRANSFERASE 2"/>
    <property type="match status" value="1"/>
</dbReference>
<evidence type="ECO:0000256" key="4">
    <source>
        <dbReference type="ARBA" id="ARBA00022679"/>
    </source>
</evidence>
<dbReference type="InterPro" id="IPR050106">
    <property type="entry name" value="HistidinolP_aminotransfase"/>
</dbReference>
<comment type="subunit">
    <text evidence="2 6">Homodimer.</text>
</comment>
<dbReference type="NCBIfam" id="TIGR01141">
    <property type="entry name" value="hisC"/>
    <property type="match status" value="1"/>
</dbReference>
<comment type="catalytic activity">
    <reaction evidence="6">
        <text>an aromatic L-alpha-amino acid + 2-oxoglutarate = an aromatic oxo-acid + L-glutamate</text>
        <dbReference type="Rhea" id="RHEA:17533"/>
        <dbReference type="ChEBI" id="CHEBI:16810"/>
        <dbReference type="ChEBI" id="CHEBI:29985"/>
        <dbReference type="ChEBI" id="CHEBI:73309"/>
        <dbReference type="ChEBI" id="CHEBI:84824"/>
        <dbReference type="EC" id="2.6.1.57"/>
    </reaction>
</comment>
<dbReference type="HAMAP" id="MF_01513">
    <property type="entry name" value="Phe_aminotrans_2"/>
    <property type="match status" value="1"/>
</dbReference>
<keyword evidence="4 6" id="KW-0808">Transferase</keyword>
<dbReference type="Gene3D" id="3.90.1150.10">
    <property type="entry name" value="Aspartate Aminotransferase, domain 1"/>
    <property type="match status" value="1"/>
</dbReference>
<dbReference type="EMBL" id="CP035037">
    <property type="protein sequence ID" value="QAB16640.1"/>
    <property type="molecule type" value="Genomic_DNA"/>
</dbReference>
<evidence type="ECO:0000256" key="2">
    <source>
        <dbReference type="ARBA" id="ARBA00011738"/>
    </source>
</evidence>
<dbReference type="HAMAP" id="MF_01023">
    <property type="entry name" value="HisC_aminotrans_2"/>
    <property type="match status" value="1"/>
</dbReference>
<evidence type="ECO:0000256" key="3">
    <source>
        <dbReference type="ARBA" id="ARBA00022576"/>
    </source>
</evidence>
<dbReference type="InterPro" id="IPR015422">
    <property type="entry name" value="PyrdxlP-dep_Trfase_small"/>
</dbReference>
<evidence type="ECO:0000256" key="5">
    <source>
        <dbReference type="ARBA" id="ARBA00022898"/>
    </source>
</evidence>
<dbReference type="Pfam" id="PF00155">
    <property type="entry name" value="Aminotran_1_2"/>
    <property type="match status" value="1"/>
</dbReference>
<dbReference type="CDD" id="cd00609">
    <property type="entry name" value="AAT_like"/>
    <property type="match status" value="1"/>
</dbReference>